<organism evidence="2 3">
    <name type="scientific">Spirosoma pollinicola</name>
    <dbReference type="NCBI Taxonomy" id="2057025"/>
    <lineage>
        <taxon>Bacteria</taxon>
        <taxon>Pseudomonadati</taxon>
        <taxon>Bacteroidota</taxon>
        <taxon>Cytophagia</taxon>
        <taxon>Cytophagales</taxon>
        <taxon>Cytophagaceae</taxon>
        <taxon>Spirosoma</taxon>
    </lineage>
</organism>
<dbReference type="InterPro" id="IPR009793">
    <property type="entry name" value="DUF1361"/>
</dbReference>
<evidence type="ECO:0000313" key="3">
    <source>
        <dbReference type="Proteomes" id="UP000232883"/>
    </source>
</evidence>
<keyword evidence="1" id="KW-0472">Membrane</keyword>
<feature type="transmembrane region" description="Helical" evidence="1">
    <location>
        <begin position="84"/>
        <end position="104"/>
    </location>
</feature>
<dbReference type="KEGG" id="spir:CWM47_25160"/>
<feature type="transmembrane region" description="Helical" evidence="1">
    <location>
        <begin position="208"/>
        <end position="226"/>
    </location>
</feature>
<feature type="transmembrane region" description="Helical" evidence="1">
    <location>
        <begin position="27"/>
        <end position="45"/>
    </location>
</feature>
<accession>A0A2K8Z4Q1</accession>
<dbReference type="Pfam" id="PF07099">
    <property type="entry name" value="DUF1361"/>
    <property type="match status" value="1"/>
</dbReference>
<keyword evidence="3" id="KW-1185">Reference proteome</keyword>
<reference evidence="2 3" key="1">
    <citation type="submission" date="2017-11" db="EMBL/GenBank/DDBJ databases">
        <title>Taxonomic description and genome sequences of Spirosoma HA7 sp. nov., isolated from pollen microhabitat of Corylus avellana.</title>
        <authorList>
            <person name="Ambika Manirajan B."/>
            <person name="Suarez C."/>
            <person name="Ratering S."/>
            <person name="Geissler-Plaum R."/>
            <person name="Cardinale M."/>
            <person name="Sylvia S."/>
        </authorList>
    </citation>
    <scope>NUCLEOTIDE SEQUENCE [LARGE SCALE GENOMIC DNA]</scope>
    <source>
        <strain evidence="2 3">HA7</strain>
    </source>
</reference>
<dbReference type="Proteomes" id="UP000232883">
    <property type="component" value="Chromosome"/>
</dbReference>
<name>A0A2K8Z4Q1_9BACT</name>
<evidence type="ECO:0000256" key="1">
    <source>
        <dbReference type="SAM" id="Phobius"/>
    </source>
</evidence>
<sequence length="238" mass="26899">MHTIATSPYQSGMISPRDARPGKGLRALALLTVIGLGLVTTSCLLTGNWWFFIMLTWNLFLAWFPLGVVLVLRDLRQSGFKHRWLLAGGLATWLAFLPNAPYIITDLFHIRNVDQPLLWFDTMALFVFALTGLLVGLYSILIVHRIIRPSAGNALTWALIFCSQILSGFGIYLGRVGRWNSWDVLTSPSALTIAIARAYHDHLSLKLTLAYGLVLFLMYVAFYWYIEYENDAVHLPHD</sequence>
<evidence type="ECO:0000313" key="2">
    <source>
        <dbReference type="EMBL" id="AUD04840.1"/>
    </source>
</evidence>
<dbReference type="AlphaFoldDB" id="A0A2K8Z4Q1"/>
<protein>
    <submittedName>
        <fullName evidence="2">DUF1361 domain-containing protein</fullName>
    </submittedName>
</protein>
<proteinExistence type="predicted"/>
<dbReference type="RefSeq" id="WP_100991061.1">
    <property type="nucleotide sequence ID" value="NZ_CP025096.1"/>
</dbReference>
<keyword evidence="1" id="KW-0812">Transmembrane</keyword>
<feature type="transmembrane region" description="Helical" evidence="1">
    <location>
        <begin position="51"/>
        <end position="72"/>
    </location>
</feature>
<keyword evidence="1" id="KW-1133">Transmembrane helix</keyword>
<gene>
    <name evidence="2" type="ORF">CWM47_25160</name>
</gene>
<feature type="transmembrane region" description="Helical" evidence="1">
    <location>
        <begin position="155"/>
        <end position="173"/>
    </location>
</feature>
<feature type="transmembrane region" description="Helical" evidence="1">
    <location>
        <begin position="124"/>
        <end position="143"/>
    </location>
</feature>
<dbReference type="OrthoDB" id="4540541at2"/>
<dbReference type="EMBL" id="CP025096">
    <property type="protein sequence ID" value="AUD04840.1"/>
    <property type="molecule type" value="Genomic_DNA"/>
</dbReference>